<proteinExistence type="predicted"/>
<feature type="chain" id="PRO_5042218344" description="Protein CPL1-like domain-containing protein" evidence="1">
    <location>
        <begin position="27"/>
        <end position="304"/>
    </location>
</feature>
<sequence length="304" mass="32754">MGFARRLFSSFAVVSALFLSLPAASAGRTLRQHVEPRASLDVCATIDENALYSVGLYLPASAFKSCIDICLCISSLPAAIQANSDLRLLAKQHGVAVVRSDLALLINSAQSRENCYYPDNSQPACTPDNPCAFNCESPFVPRGNKCVCPPPYRLCNGVCGRFTHGCGSAAAQPYKRLSPDLRARSHGIFTHEDALATCDRGERVCGVYQGSAAFECLNTDISLESCGGCMAPNPFLFMSEQGPEGVDCTNIPHVRDIRCSHGRCVVERCEEGFFPSSDRSACICETVFAQQGQPKIQAPATHWG</sequence>
<evidence type="ECO:0000313" key="3">
    <source>
        <dbReference type="EMBL" id="KAH8986445.1"/>
    </source>
</evidence>
<feature type="signal peptide" evidence="1">
    <location>
        <begin position="1"/>
        <end position="26"/>
    </location>
</feature>
<dbReference type="InterPro" id="IPR048661">
    <property type="entry name" value="CPL1-like"/>
</dbReference>
<evidence type="ECO:0000313" key="4">
    <source>
        <dbReference type="Proteomes" id="UP001201163"/>
    </source>
</evidence>
<comment type="caution">
    <text evidence="3">The sequence shown here is derived from an EMBL/GenBank/DDBJ whole genome shotgun (WGS) entry which is preliminary data.</text>
</comment>
<evidence type="ECO:0000259" key="2">
    <source>
        <dbReference type="Pfam" id="PF21671"/>
    </source>
</evidence>
<dbReference type="Proteomes" id="UP001201163">
    <property type="component" value="Unassembled WGS sequence"/>
</dbReference>
<protein>
    <recommendedName>
        <fullName evidence="2">Protein CPL1-like domain-containing protein</fullName>
    </recommendedName>
</protein>
<name>A0AAD4LGD2_9AGAM</name>
<gene>
    <name evidence="3" type="ORF">EDB92DRAFT_1252262</name>
</gene>
<dbReference type="Pfam" id="PF21671">
    <property type="entry name" value="CPL1-like"/>
    <property type="match status" value="1"/>
</dbReference>
<dbReference type="InterPro" id="IPR038955">
    <property type="entry name" value="PriA/CPL1_fungi"/>
</dbReference>
<dbReference type="PANTHER" id="PTHR35192">
    <property type="entry name" value="PROTEIN, PUTATIVE-RELATED"/>
    <property type="match status" value="1"/>
</dbReference>
<keyword evidence="1" id="KW-0732">Signal</keyword>
<keyword evidence="4" id="KW-1185">Reference proteome</keyword>
<organism evidence="3 4">
    <name type="scientific">Lactarius akahatsu</name>
    <dbReference type="NCBI Taxonomy" id="416441"/>
    <lineage>
        <taxon>Eukaryota</taxon>
        <taxon>Fungi</taxon>
        <taxon>Dikarya</taxon>
        <taxon>Basidiomycota</taxon>
        <taxon>Agaricomycotina</taxon>
        <taxon>Agaricomycetes</taxon>
        <taxon>Russulales</taxon>
        <taxon>Russulaceae</taxon>
        <taxon>Lactarius</taxon>
    </lineage>
</organism>
<dbReference type="EMBL" id="JAKELL010000054">
    <property type="protein sequence ID" value="KAH8986445.1"/>
    <property type="molecule type" value="Genomic_DNA"/>
</dbReference>
<evidence type="ECO:0000256" key="1">
    <source>
        <dbReference type="SAM" id="SignalP"/>
    </source>
</evidence>
<accession>A0AAD4LGD2</accession>
<dbReference type="PANTHER" id="PTHR35192:SF2">
    <property type="entry name" value="APPLE DOMAIN-CONTAINING PROTEIN"/>
    <property type="match status" value="1"/>
</dbReference>
<dbReference type="AlphaFoldDB" id="A0AAD4LGD2"/>
<feature type="domain" description="Protein CPL1-like" evidence="2">
    <location>
        <begin position="214"/>
        <end position="283"/>
    </location>
</feature>
<reference evidence="3" key="1">
    <citation type="submission" date="2022-01" db="EMBL/GenBank/DDBJ databases">
        <title>Comparative genomics reveals a dynamic genome evolution in the ectomycorrhizal milk-cap (Lactarius) mushrooms.</title>
        <authorList>
            <consortium name="DOE Joint Genome Institute"/>
            <person name="Lebreton A."/>
            <person name="Tang N."/>
            <person name="Kuo A."/>
            <person name="LaButti K."/>
            <person name="Drula E."/>
            <person name="Barry K."/>
            <person name="Clum A."/>
            <person name="Lipzen A."/>
            <person name="Mousain D."/>
            <person name="Ng V."/>
            <person name="Wang R."/>
            <person name="Wang X."/>
            <person name="Dai Y."/>
            <person name="Henrissat B."/>
            <person name="Grigoriev I.V."/>
            <person name="Guerin-Laguette A."/>
            <person name="Yu F."/>
            <person name="Martin F.M."/>
        </authorList>
    </citation>
    <scope>NUCLEOTIDE SEQUENCE</scope>
    <source>
        <strain evidence="3">QP</strain>
    </source>
</reference>